<dbReference type="PANTHER" id="PTHR33406:SF13">
    <property type="entry name" value="MEMBRANE PROTEIN YDFJ"/>
    <property type="match status" value="1"/>
</dbReference>
<dbReference type="PANTHER" id="PTHR33406">
    <property type="entry name" value="MEMBRANE PROTEIN MJ1562-RELATED"/>
    <property type="match status" value="1"/>
</dbReference>
<proteinExistence type="predicted"/>
<dbReference type="PROSITE" id="PS50156">
    <property type="entry name" value="SSD"/>
    <property type="match status" value="1"/>
</dbReference>
<evidence type="ECO:0000313" key="6">
    <source>
        <dbReference type="EMBL" id="MVN33926.1"/>
    </source>
</evidence>
<name>A0A844RJ52_EGGLN</name>
<sequence>MDRIIDGIIARRKAVVAAFLTVAVVCAAMIPFVGVNYDMVDYLPDEAQSTTAVSIMNDEFAQAVPNANVLVHDVGIAQALALKHKIAEVEGVEGVMWLDDVVDVTVPLEMADASTVETYYRDGAALFQVTVAEGSESTAVPALRALVDEAGPGNAVSGEAADTAQTTASTSKEAGGAALILVPVIILLLVLSTTSWIEPLLFIAAIGVSILINMGTNIVLGQVSFITFSVSPILQLAVSLDYAIFLLHAFAAERQRTPNVERAMALAMRRSLSTIAASAVTTLFGFAALAFMQFQIGADLGINLVKGIVFSFFTVMVFLPAVTLSLYKLIDKTRHRPLMPSFKNVGKVLSKVRVPTLVLVLALVVPAFLGQSHTVFTYQNSEPDPNLRAGADTLMIQDEFGQQNAVVVLVPRGDVAAEAALSRDLAEVDHVTGVISYASTVGAAIPQGFLDQNVIDQFYSPNYARIIAYTSTDVESDEAFSTVEAVQQAAARHYDTYYTAGQSANLYDMKNIVAVDNVVVSAVAIIAILIVLLVTFRSLTLPLVLLLTIESGIWINLSIPYFMGESVNFIGYLVINTVQLGATIDYGILLTTHYLRHRRRVPARKAAHLALGETFPSLLVSAGILATAGFALGFSSSMSAVSSLGFLLARGALLSLTLVTCFLPALLVLLDRVIRRTTWHANFAPVAAAEPAVPATAGASDVASSAVPEGAEPAPLPASKGDES</sequence>
<dbReference type="InterPro" id="IPR004869">
    <property type="entry name" value="MMPL_dom"/>
</dbReference>
<evidence type="ECO:0000256" key="2">
    <source>
        <dbReference type="ARBA" id="ARBA00022475"/>
    </source>
</evidence>
<comment type="caution">
    <text evidence="6">The sequence shown here is derived from an EMBL/GenBank/DDBJ whole genome shotgun (WGS) entry which is preliminary data.</text>
</comment>
<evidence type="ECO:0000256" key="3">
    <source>
        <dbReference type="ARBA" id="ARBA00022692"/>
    </source>
</evidence>
<gene>
    <name evidence="6" type="ORF">GO726_12255</name>
</gene>
<protein>
    <submittedName>
        <fullName evidence="6">MMPL family transporter</fullName>
    </submittedName>
</protein>
<dbReference type="InterPro" id="IPR000731">
    <property type="entry name" value="SSD"/>
</dbReference>
<keyword evidence="5" id="KW-0472">Membrane</keyword>
<dbReference type="Pfam" id="PF03176">
    <property type="entry name" value="MMPL"/>
    <property type="match status" value="2"/>
</dbReference>
<dbReference type="GO" id="GO:0005886">
    <property type="term" value="C:plasma membrane"/>
    <property type="evidence" value="ECO:0007669"/>
    <property type="project" value="UniProtKB-SubCell"/>
</dbReference>
<evidence type="ECO:0000313" key="7">
    <source>
        <dbReference type="Proteomes" id="UP000436429"/>
    </source>
</evidence>
<organism evidence="6 7">
    <name type="scientific">Eggerthella lenta</name>
    <name type="common">Eubacterium lentum</name>
    <dbReference type="NCBI Taxonomy" id="84112"/>
    <lineage>
        <taxon>Bacteria</taxon>
        <taxon>Bacillati</taxon>
        <taxon>Actinomycetota</taxon>
        <taxon>Coriobacteriia</taxon>
        <taxon>Eggerthellales</taxon>
        <taxon>Eggerthellaceae</taxon>
        <taxon>Eggerthella</taxon>
    </lineage>
</organism>
<evidence type="ECO:0000256" key="4">
    <source>
        <dbReference type="ARBA" id="ARBA00022989"/>
    </source>
</evidence>
<comment type="subcellular location">
    <subcellularLocation>
        <location evidence="1">Cell membrane</location>
        <topology evidence="1">Multi-pass membrane protein</topology>
    </subcellularLocation>
</comment>
<keyword evidence="4" id="KW-1133">Transmembrane helix</keyword>
<evidence type="ECO:0000256" key="5">
    <source>
        <dbReference type="ARBA" id="ARBA00023136"/>
    </source>
</evidence>
<dbReference type="EMBL" id="WPOM01000030">
    <property type="protein sequence ID" value="MVN33926.1"/>
    <property type="molecule type" value="Genomic_DNA"/>
</dbReference>
<keyword evidence="2" id="KW-1003">Cell membrane</keyword>
<evidence type="ECO:0000256" key="1">
    <source>
        <dbReference type="ARBA" id="ARBA00004651"/>
    </source>
</evidence>
<accession>A0A844RJ52</accession>
<dbReference type="SUPFAM" id="SSF82866">
    <property type="entry name" value="Multidrug efflux transporter AcrB transmembrane domain"/>
    <property type="match status" value="2"/>
</dbReference>
<keyword evidence="3" id="KW-0812">Transmembrane</keyword>
<dbReference type="RefSeq" id="WP_009305096.1">
    <property type="nucleotide sequence ID" value="NZ_CP089333.1"/>
</dbReference>
<dbReference type="Gene3D" id="1.20.1640.10">
    <property type="entry name" value="Multidrug efflux transporter AcrB transmembrane domain"/>
    <property type="match status" value="2"/>
</dbReference>
<dbReference type="InterPro" id="IPR050545">
    <property type="entry name" value="Mycobact_MmpL"/>
</dbReference>
<reference evidence="6 7" key="1">
    <citation type="submission" date="2019-11" db="EMBL/GenBank/DDBJ databases">
        <title>Whole genome shotgun sequencing (WGS) data from Adlercreutzia equolifaciens ResAG-91, Eggerthella lenta MRI-F36, MRI-F37, MRI-F40, ResAG-49, ResAG-88, ResAG-121, ResAG-145, and Gordonibacter sp. ResAG-5, ResAG-26, ResAG-43, ResAG-50, ResAG-59.</title>
        <authorList>
            <person name="Stoll D.A."/>
            <person name="Danylec N."/>
            <person name="Franz C.M.A.P."/>
            <person name="Huch M."/>
        </authorList>
    </citation>
    <scope>NUCLEOTIDE SEQUENCE [LARGE SCALE GENOMIC DNA]</scope>
    <source>
        <strain evidence="6 7">ResAG-88</strain>
    </source>
</reference>
<dbReference type="Proteomes" id="UP000436429">
    <property type="component" value="Unassembled WGS sequence"/>
</dbReference>
<dbReference type="AlphaFoldDB" id="A0A844RJ52"/>